<keyword evidence="3" id="KW-1185">Reference proteome</keyword>
<dbReference type="RefSeq" id="WP_135204561.1">
    <property type="nucleotide sequence ID" value="NZ_SPVG01000255.1"/>
</dbReference>
<dbReference type="EMBL" id="SPVG01000255">
    <property type="protein sequence ID" value="TFW15459.1"/>
    <property type="molecule type" value="Genomic_DNA"/>
</dbReference>
<sequence>MNTIKTIISLSIIASAAAHAAAPDDRTAYLKKVLATEQQVAIDTSDNRGMSLLFDEKIKPGALVVSSVSTFAKEAGVLPGDVLKQVCGQPANNLRAYGALAAVVGKANILQSIGRYVVTGNVPLSAVKVENDKLVLSKSVQLQGKFVPVDAKEPPSGPDQLVTVPAGEEIKNICLPVHSMSDYMAVVAPFDTRLNRDGQLLPGGWVPMQYQFERYSYGLPVYVGHLTNWNPPQQVMAQAK</sequence>
<evidence type="ECO:0000313" key="3">
    <source>
        <dbReference type="Proteomes" id="UP000297729"/>
    </source>
</evidence>
<dbReference type="AlphaFoldDB" id="A0A4Y9S613"/>
<dbReference type="Proteomes" id="UP000297729">
    <property type="component" value="Unassembled WGS sequence"/>
</dbReference>
<feature type="signal peptide" evidence="1">
    <location>
        <begin position="1"/>
        <end position="20"/>
    </location>
</feature>
<reference evidence="2 3" key="1">
    <citation type="submission" date="2019-03" db="EMBL/GenBank/DDBJ databases">
        <title>Draft Genome Sequence of Duganella callidus sp. nov., a Novel Duganella Species Isolated from Cultivated Soil.</title>
        <authorList>
            <person name="Raths R."/>
            <person name="Peta V."/>
            <person name="Bucking H."/>
        </authorList>
    </citation>
    <scope>NUCLEOTIDE SEQUENCE [LARGE SCALE GENOMIC DNA]</scope>
    <source>
        <strain evidence="2 3">DN04</strain>
    </source>
</reference>
<feature type="chain" id="PRO_5021199476" description="PDZ domain-containing protein" evidence="1">
    <location>
        <begin position="21"/>
        <end position="240"/>
    </location>
</feature>
<evidence type="ECO:0000313" key="2">
    <source>
        <dbReference type="EMBL" id="TFW15459.1"/>
    </source>
</evidence>
<proteinExistence type="predicted"/>
<protein>
    <recommendedName>
        <fullName evidence="4">PDZ domain-containing protein</fullName>
    </recommendedName>
</protein>
<accession>A0A4Y9S613</accession>
<organism evidence="2 3">
    <name type="scientific">Duganella callida</name>
    <dbReference type="NCBI Taxonomy" id="2561932"/>
    <lineage>
        <taxon>Bacteria</taxon>
        <taxon>Pseudomonadati</taxon>
        <taxon>Pseudomonadota</taxon>
        <taxon>Betaproteobacteria</taxon>
        <taxon>Burkholderiales</taxon>
        <taxon>Oxalobacteraceae</taxon>
        <taxon>Telluria group</taxon>
        <taxon>Duganella</taxon>
    </lineage>
</organism>
<gene>
    <name evidence="2" type="ORF">E4L98_26635</name>
</gene>
<evidence type="ECO:0008006" key="4">
    <source>
        <dbReference type="Google" id="ProtNLM"/>
    </source>
</evidence>
<name>A0A4Y9S613_9BURK</name>
<evidence type="ECO:0000256" key="1">
    <source>
        <dbReference type="SAM" id="SignalP"/>
    </source>
</evidence>
<comment type="caution">
    <text evidence="2">The sequence shown here is derived from an EMBL/GenBank/DDBJ whole genome shotgun (WGS) entry which is preliminary data.</text>
</comment>
<keyword evidence="1" id="KW-0732">Signal</keyword>